<evidence type="ECO:0000256" key="9">
    <source>
        <dbReference type="SAM" id="Phobius"/>
    </source>
</evidence>
<gene>
    <name evidence="11" type="ORF">F9U64_18685</name>
</gene>
<dbReference type="InterPro" id="IPR020449">
    <property type="entry name" value="Tscrpt_reg_AraC-type_HTH"/>
</dbReference>
<evidence type="ECO:0000256" key="5">
    <source>
        <dbReference type="ARBA" id="ARBA00023015"/>
    </source>
</evidence>
<keyword evidence="7 9" id="KW-0472">Membrane</keyword>
<reference evidence="11 12" key="1">
    <citation type="submission" date="2019-10" db="EMBL/GenBank/DDBJ databases">
        <title>Gracilibacillus sp. nov. isolated from rice seeds.</title>
        <authorList>
            <person name="He S."/>
        </authorList>
    </citation>
    <scope>NUCLEOTIDE SEQUENCE [LARGE SCALE GENOMIC DNA]</scope>
    <source>
        <strain evidence="11 12">TD8</strain>
    </source>
</reference>
<evidence type="ECO:0000256" key="4">
    <source>
        <dbReference type="ARBA" id="ARBA00022989"/>
    </source>
</evidence>
<dbReference type="InterPro" id="IPR033479">
    <property type="entry name" value="dCache_1"/>
</dbReference>
<comment type="caution">
    <text evidence="11">The sequence shown here is derived from an EMBL/GenBank/DDBJ whole genome shotgun (WGS) entry which is preliminary data.</text>
</comment>
<keyword evidence="8" id="KW-0804">Transcription</keyword>
<keyword evidence="6" id="KW-0238">DNA-binding</keyword>
<dbReference type="RefSeq" id="WP_153406398.1">
    <property type="nucleotide sequence ID" value="NZ_ML762445.1"/>
</dbReference>
<evidence type="ECO:0000256" key="7">
    <source>
        <dbReference type="ARBA" id="ARBA00023136"/>
    </source>
</evidence>
<evidence type="ECO:0000313" key="12">
    <source>
        <dbReference type="Proteomes" id="UP000480246"/>
    </source>
</evidence>
<keyword evidence="12" id="KW-1185">Reference proteome</keyword>
<dbReference type="SMART" id="SM00342">
    <property type="entry name" value="HTH_ARAC"/>
    <property type="match status" value="1"/>
</dbReference>
<proteinExistence type="predicted"/>
<sequence length="753" mass="86695">MKKFPLTIQLTIIMYCLLLVPVMLLSWYSSAQIFRNAENAIADSSLAELNANRKLTENAMNNVARNTVTLASSDVFDSIRSYHSYSEINSHFSYITNALAVLRELSSLNRMEDGVYSSFFYLNDSDYVLSTDKGVTLLDRYDSIDWIEEAIAGRKGIIGVWYPRKLNSGVNVISYVLPLNRLSTNTRGTIVVNVKESQFEKYLSSSESGKQGYILTDSTGRIISHPDKTLLLNSDNGDQIINEILEEDKSEGYTFQEIEDERVIYSWSDSKQSGWTYISINSVNELMINTQIMRQNIIIFTTCIILIGVIMTVFLAKWLSQPARKLVGNLRLHTNLEIDKRNELDFLDEAFERMQQEEEVLQKMLSVREDDSCNLAIYNLIRGEITGQGREIFPCSCFLVVVVSIDQYGDYVSNYNPETRSYHCYMITSTFDSLFSEDVRVRSVHQGNGSFIIVINYDEPGFDFDIHSVLVSVRERAKELLNHSVTIGVSRSAEGMSVVSDLVAETMELIKQRIVEGSGGITYWKKQDEQDVRYIYPSNSERRILNFLDQGDLDNIKKELKVINKEIRSAEYIAYDNILFIYHQLVGISIKHLREKNVSTSQIFAKKINIYTDLASIDTLDELEQYLSDFFEEIVKYLTRSSTETKDYGGRILNYLDEHFDKDIVFEEMAEELGISYSYMRKIVNEMTGQSLINHINLRRIEKAKIMLIDWDRPIAQIASEVGYNNVQSFNRFFRKFEGMSPSKYKEIKARIH</sequence>
<feature type="transmembrane region" description="Helical" evidence="9">
    <location>
        <begin position="6"/>
        <end position="28"/>
    </location>
</feature>
<dbReference type="Gene3D" id="3.30.450.20">
    <property type="entry name" value="PAS domain"/>
    <property type="match status" value="1"/>
</dbReference>
<dbReference type="Pfam" id="PF12833">
    <property type="entry name" value="HTH_18"/>
    <property type="match status" value="1"/>
</dbReference>
<organism evidence="11 12">
    <name type="scientific">Gracilibacillus oryzae</name>
    <dbReference type="NCBI Taxonomy" id="1672701"/>
    <lineage>
        <taxon>Bacteria</taxon>
        <taxon>Bacillati</taxon>
        <taxon>Bacillota</taxon>
        <taxon>Bacilli</taxon>
        <taxon>Bacillales</taxon>
        <taxon>Bacillaceae</taxon>
        <taxon>Gracilibacillus</taxon>
    </lineage>
</organism>
<protein>
    <submittedName>
        <fullName evidence="11">Helix-turn-helix domain-containing protein</fullName>
    </submittedName>
</protein>
<evidence type="ECO:0000256" key="1">
    <source>
        <dbReference type="ARBA" id="ARBA00004651"/>
    </source>
</evidence>
<keyword evidence="3 9" id="KW-0812">Transmembrane</keyword>
<dbReference type="EMBL" id="WEID01000097">
    <property type="protein sequence ID" value="KAB8127043.1"/>
    <property type="molecule type" value="Genomic_DNA"/>
</dbReference>
<dbReference type="Gene3D" id="1.10.10.60">
    <property type="entry name" value="Homeodomain-like"/>
    <property type="match status" value="2"/>
</dbReference>
<dbReference type="SUPFAM" id="SSF46689">
    <property type="entry name" value="Homeodomain-like"/>
    <property type="match status" value="1"/>
</dbReference>
<evidence type="ECO:0000256" key="2">
    <source>
        <dbReference type="ARBA" id="ARBA00022475"/>
    </source>
</evidence>
<name>A0A7C8KQ02_9BACI</name>
<accession>A0A7C8KQ02</accession>
<keyword evidence="5" id="KW-0805">Transcription regulation</keyword>
<keyword evidence="2" id="KW-1003">Cell membrane</keyword>
<dbReference type="PANTHER" id="PTHR43280">
    <property type="entry name" value="ARAC-FAMILY TRANSCRIPTIONAL REGULATOR"/>
    <property type="match status" value="1"/>
</dbReference>
<evidence type="ECO:0000256" key="6">
    <source>
        <dbReference type="ARBA" id="ARBA00023125"/>
    </source>
</evidence>
<dbReference type="InterPro" id="IPR018062">
    <property type="entry name" value="HTH_AraC-typ_CS"/>
</dbReference>
<evidence type="ECO:0000259" key="10">
    <source>
        <dbReference type="PROSITE" id="PS01124"/>
    </source>
</evidence>
<comment type="subcellular location">
    <subcellularLocation>
        <location evidence="1">Cell membrane</location>
        <topology evidence="1">Multi-pass membrane protein</topology>
    </subcellularLocation>
</comment>
<dbReference type="InterPro" id="IPR018060">
    <property type="entry name" value="HTH_AraC"/>
</dbReference>
<evidence type="ECO:0000313" key="11">
    <source>
        <dbReference type="EMBL" id="KAB8127043.1"/>
    </source>
</evidence>
<dbReference type="Proteomes" id="UP000480246">
    <property type="component" value="Unassembled WGS sequence"/>
</dbReference>
<feature type="domain" description="HTH araC/xylS-type" evidence="10">
    <location>
        <begin position="650"/>
        <end position="748"/>
    </location>
</feature>
<dbReference type="AlphaFoldDB" id="A0A7C8KQ02"/>
<dbReference type="PANTHER" id="PTHR43280:SF28">
    <property type="entry name" value="HTH-TYPE TRANSCRIPTIONAL ACTIVATOR RHAS"/>
    <property type="match status" value="1"/>
</dbReference>
<evidence type="ECO:0000256" key="8">
    <source>
        <dbReference type="ARBA" id="ARBA00023163"/>
    </source>
</evidence>
<feature type="transmembrane region" description="Helical" evidence="9">
    <location>
        <begin position="297"/>
        <end position="319"/>
    </location>
</feature>
<dbReference type="GO" id="GO:0003700">
    <property type="term" value="F:DNA-binding transcription factor activity"/>
    <property type="evidence" value="ECO:0007669"/>
    <property type="project" value="InterPro"/>
</dbReference>
<dbReference type="PROSITE" id="PS00041">
    <property type="entry name" value="HTH_ARAC_FAMILY_1"/>
    <property type="match status" value="1"/>
</dbReference>
<dbReference type="PRINTS" id="PR00032">
    <property type="entry name" value="HTHARAC"/>
</dbReference>
<dbReference type="GO" id="GO:0005886">
    <property type="term" value="C:plasma membrane"/>
    <property type="evidence" value="ECO:0007669"/>
    <property type="project" value="UniProtKB-SubCell"/>
</dbReference>
<dbReference type="PROSITE" id="PS01124">
    <property type="entry name" value="HTH_ARAC_FAMILY_2"/>
    <property type="match status" value="1"/>
</dbReference>
<keyword evidence="4 9" id="KW-1133">Transmembrane helix</keyword>
<evidence type="ECO:0000256" key="3">
    <source>
        <dbReference type="ARBA" id="ARBA00022692"/>
    </source>
</evidence>
<dbReference type="OrthoDB" id="1975037at2"/>
<dbReference type="GO" id="GO:0043565">
    <property type="term" value="F:sequence-specific DNA binding"/>
    <property type="evidence" value="ECO:0007669"/>
    <property type="project" value="InterPro"/>
</dbReference>
<dbReference type="InterPro" id="IPR009057">
    <property type="entry name" value="Homeodomain-like_sf"/>
</dbReference>
<dbReference type="Pfam" id="PF02743">
    <property type="entry name" value="dCache_1"/>
    <property type="match status" value="1"/>
</dbReference>